<gene>
    <name evidence="11" type="ORF">MEDL_49794</name>
</gene>
<dbReference type="InterPro" id="IPR033227">
    <property type="entry name" value="CAPS"/>
</dbReference>
<evidence type="ECO:0000313" key="11">
    <source>
        <dbReference type="EMBL" id="CAG2237333.1"/>
    </source>
</evidence>
<dbReference type="GO" id="GO:1990504">
    <property type="term" value="P:dense core granule exocytosis"/>
    <property type="evidence" value="ECO:0007669"/>
    <property type="project" value="InterPro"/>
</dbReference>
<evidence type="ECO:0000256" key="8">
    <source>
        <dbReference type="SAM" id="MobiDB-lite"/>
    </source>
</evidence>
<dbReference type="InterPro" id="IPR010439">
    <property type="entry name" value="MUN_dom"/>
</dbReference>
<protein>
    <submittedName>
        <fullName evidence="11">CADPS</fullName>
    </submittedName>
</protein>
<evidence type="ECO:0000313" key="12">
    <source>
        <dbReference type="Proteomes" id="UP000683360"/>
    </source>
</evidence>
<evidence type="ECO:0000259" key="10">
    <source>
        <dbReference type="PROSITE" id="PS51258"/>
    </source>
</evidence>
<evidence type="ECO:0000256" key="1">
    <source>
        <dbReference type="ARBA" id="ARBA00004308"/>
    </source>
</evidence>
<keyword evidence="6" id="KW-0472">Membrane</keyword>
<dbReference type="GO" id="GO:0012505">
    <property type="term" value="C:endomembrane system"/>
    <property type="evidence" value="ECO:0007669"/>
    <property type="project" value="UniProtKB-SubCell"/>
</dbReference>
<feature type="region of interest" description="Disordered" evidence="8">
    <location>
        <begin position="1"/>
        <end position="81"/>
    </location>
</feature>
<dbReference type="InterPro" id="IPR035892">
    <property type="entry name" value="C2_domain_sf"/>
</dbReference>
<dbReference type="InterPro" id="IPR057457">
    <property type="entry name" value="CAPS_C2"/>
</dbReference>
<keyword evidence="3" id="KW-0479">Metal-binding</keyword>
<dbReference type="Gene3D" id="2.30.29.30">
    <property type="entry name" value="Pleckstrin-homology domain (PH domain)/Phosphotyrosine-binding domain (PTB)"/>
    <property type="match status" value="1"/>
</dbReference>
<dbReference type="SMART" id="SM00239">
    <property type="entry name" value="C2"/>
    <property type="match status" value="1"/>
</dbReference>
<comment type="caution">
    <text evidence="11">The sequence shown here is derived from an EMBL/GenBank/DDBJ whole genome shotgun (WGS) entry which is preliminary data.</text>
</comment>
<feature type="region of interest" description="Disordered" evidence="8">
    <location>
        <begin position="1096"/>
        <end position="1116"/>
    </location>
</feature>
<comment type="subcellular location">
    <subcellularLocation>
        <location evidence="1">Endomembrane system</location>
    </subcellularLocation>
    <subcellularLocation>
        <location evidence="7">Synapse</location>
    </subcellularLocation>
</comment>
<evidence type="ECO:0000256" key="6">
    <source>
        <dbReference type="ARBA" id="ARBA00023136"/>
    </source>
</evidence>
<evidence type="ECO:0000256" key="4">
    <source>
        <dbReference type="ARBA" id="ARBA00023018"/>
    </source>
</evidence>
<dbReference type="SMART" id="SM01145">
    <property type="entry name" value="DUF1041"/>
    <property type="match status" value="1"/>
</dbReference>
<keyword evidence="4" id="KW-0770">Synapse</keyword>
<keyword evidence="12" id="KW-1185">Reference proteome</keyword>
<dbReference type="GO" id="GO:0016079">
    <property type="term" value="P:synaptic vesicle exocytosis"/>
    <property type="evidence" value="ECO:0007669"/>
    <property type="project" value="InterPro"/>
</dbReference>
<dbReference type="OrthoDB" id="10063282at2759"/>
<dbReference type="GO" id="GO:0098793">
    <property type="term" value="C:presynapse"/>
    <property type="evidence" value="ECO:0007669"/>
    <property type="project" value="GOC"/>
</dbReference>
<dbReference type="PANTHER" id="PTHR12166:SF8">
    <property type="entry name" value="CALCIUM-DEPENDENT SECRETION ACTIVATOR"/>
    <property type="match status" value="1"/>
</dbReference>
<keyword evidence="5" id="KW-0446">Lipid-binding</keyword>
<dbReference type="PROSITE" id="PS51258">
    <property type="entry name" value="MHD1"/>
    <property type="match status" value="1"/>
</dbReference>
<dbReference type="EMBL" id="CAJPWZ010002386">
    <property type="protein sequence ID" value="CAG2237333.1"/>
    <property type="molecule type" value="Genomic_DNA"/>
</dbReference>
<dbReference type="InterPro" id="IPR014770">
    <property type="entry name" value="Munc13_1"/>
</dbReference>
<feature type="compositionally biased region" description="Low complexity" evidence="8">
    <location>
        <begin position="47"/>
        <end position="63"/>
    </location>
</feature>
<accession>A0A8S3TUK0</accession>
<evidence type="ECO:0000256" key="5">
    <source>
        <dbReference type="ARBA" id="ARBA00023121"/>
    </source>
</evidence>
<reference evidence="11" key="1">
    <citation type="submission" date="2021-03" db="EMBL/GenBank/DDBJ databases">
        <authorList>
            <person name="Bekaert M."/>
        </authorList>
    </citation>
    <scope>NUCLEOTIDE SEQUENCE</scope>
</reference>
<dbReference type="SUPFAM" id="SSF50729">
    <property type="entry name" value="PH domain-like"/>
    <property type="match status" value="1"/>
</dbReference>
<feature type="domain" description="C2" evidence="9">
    <location>
        <begin position="356"/>
        <end position="470"/>
    </location>
</feature>
<dbReference type="GO" id="GO:0046872">
    <property type="term" value="F:metal ion binding"/>
    <property type="evidence" value="ECO:0007669"/>
    <property type="project" value="UniProtKB-KW"/>
</dbReference>
<evidence type="ECO:0000256" key="7">
    <source>
        <dbReference type="ARBA" id="ARBA00034103"/>
    </source>
</evidence>
<feature type="compositionally biased region" description="Polar residues" evidence="8">
    <location>
        <begin position="26"/>
        <end position="46"/>
    </location>
</feature>
<feature type="compositionally biased region" description="Acidic residues" evidence="8">
    <location>
        <begin position="1"/>
        <end position="20"/>
    </location>
</feature>
<organism evidence="11 12">
    <name type="scientific">Mytilus edulis</name>
    <name type="common">Blue mussel</name>
    <dbReference type="NCBI Taxonomy" id="6550"/>
    <lineage>
        <taxon>Eukaryota</taxon>
        <taxon>Metazoa</taxon>
        <taxon>Spiralia</taxon>
        <taxon>Lophotrochozoa</taxon>
        <taxon>Mollusca</taxon>
        <taxon>Bivalvia</taxon>
        <taxon>Autobranchia</taxon>
        <taxon>Pteriomorphia</taxon>
        <taxon>Mytilida</taxon>
        <taxon>Mytiloidea</taxon>
        <taxon>Mytilidae</taxon>
        <taxon>Mytilinae</taxon>
        <taxon>Mytilus</taxon>
    </lineage>
</organism>
<feature type="domain" description="MHD1" evidence="10">
    <location>
        <begin position="828"/>
        <end position="977"/>
    </location>
</feature>
<evidence type="ECO:0000256" key="3">
    <source>
        <dbReference type="ARBA" id="ARBA00022723"/>
    </source>
</evidence>
<evidence type="ECO:0000256" key="2">
    <source>
        <dbReference type="ARBA" id="ARBA00022448"/>
    </source>
</evidence>
<name>A0A8S3TUK0_MYTED</name>
<dbReference type="PANTHER" id="PTHR12166">
    <property type="entry name" value="CALCIUM-DEPENDENT SECRETION ACTIVATOR"/>
    <property type="match status" value="1"/>
</dbReference>
<dbReference type="Proteomes" id="UP000683360">
    <property type="component" value="Unassembled WGS sequence"/>
</dbReference>
<sequence>MIDPSSSEDESDQETNEDENSDGHSLHNSTERGSLSASGDNLSVTGPQRSNSIRPSSPSPSLASDREKVVEDTEKLEREEEERKKRLQLYVFVMRCIAYPFNAKQPTDMARRQTKVTKQQLQTIKERFHAFLNGETSIVADEAFTNAVQSYYEVFLKSDRVANMVRSGGCSANDFREVFKNNIEKRVRSLPEIDGLSKETVLSSWMTKFDAIFRGEEDPRKQPQRMTTAASELILSKEQLYEMFQNILGVKKYEHQILYNACQLDNADEQAAQVRRELDGRLQLVEQMSRQRKHPKFVVKEMESMYVDELKAAINLLMANLESLPVSKGSTDSRLTKFTGKRINRTHTSSLSKMDISDDTETGLSKLDVVLSFTLEVHVVEVKGLKSLANSKIVYCTMEVEGGEKLQTDHAEASKPCWDTQGDFTTTHPLPVVKVKLYTESSGMLSLEDKELGRVVIRPTANSSRQAEWHKMETKNTTDVLTIKIAVRMDKPQNMKHCGYLYAVDCDGGKFFYNTVKEGDNVVLATDDENERTLWVQAIYRATGQTHKPVPPVIQTNRISNTQISRMQGDADRAKKHGLDEYVQANPAEFDHHELFLVMQTLTLDYRLSDAYTCLGWFSPGQVFVLDEYCARYGVRGCHRHLCYLSDLLERAENGILIDPTLIHYSFAFCASHVHGNRPDGIGTVLLREKEKFDEIKERLHILLEKQITHFSCVLLFNTVVDSFDIEKECFKSYNNGVSPKKRLDDVMHLAELCIEVLQQNEEHHAEICETKEPSKKSAKEIQPILPCDKYIVHLSQSELILEATKAFAWFSDLLVEHAEIFWSLFAVDMDSALEMQPSDTWDSFPLFQALNDYLRNDENERDNGKENLCGGKFHLHLRNVFAPQVVRYVDLMESSIAQSIHKGFEKEKWEPQGNGCATSEDMLWKLDALQSFIRDLHWPEEALHLCALDSGENMHQYHTKIEEFLERVQAQMVKCLIEKKPVNELGKSYVDFMRCSLDQIRQKIADELFTLSIFEQWYTSQMKMTYDWLSDRLDLSLHPYQLTCIMTINRKCYSDFELQGVLENILNDKTYQNICKRLQVEEATHSVTQCEKRSTGFLGGGTSSNVSNDSDEESD</sequence>
<proteinExistence type="predicted"/>
<dbReference type="InterPro" id="IPR000008">
    <property type="entry name" value="C2_dom"/>
</dbReference>
<evidence type="ECO:0000259" key="9">
    <source>
        <dbReference type="PROSITE" id="PS50004"/>
    </source>
</evidence>
<feature type="compositionally biased region" description="Basic and acidic residues" evidence="8">
    <location>
        <begin position="64"/>
        <end position="81"/>
    </location>
</feature>
<keyword evidence="2" id="KW-0813">Transport</keyword>
<dbReference type="AlphaFoldDB" id="A0A8S3TUK0"/>
<dbReference type="PROSITE" id="PS50004">
    <property type="entry name" value="C2"/>
    <property type="match status" value="1"/>
</dbReference>
<dbReference type="InterPro" id="IPR011993">
    <property type="entry name" value="PH-like_dom_sf"/>
</dbReference>
<dbReference type="Pfam" id="PF25341">
    <property type="entry name" value="C2_CAPS"/>
    <property type="match status" value="1"/>
</dbReference>
<dbReference type="SUPFAM" id="SSF49562">
    <property type="entry name" value="C2 domain (Calcium/lipid-binding domain, CaLB)"/>
    <property type="match status" value="1"/>
</dbReference>
<dbReference type="Pfam" id="PF06292">
    <property type="entry name" value="MUN"/>
    <property type="match status" value="2"/>
</dbReference>
<dbReference type="GO" id="GO:0008289">
    <property type="term" value="F:lipid binding"/>
    <property type="evidence" value="ECO:0007669"/>
    <property type="project" value="UniProtKB-KW"/>
</dbReference>